<evidence type="ECO:0000313" key="2">
    <source>
        <dbReference type="Proteomes" id="UP001141806"/>
    </source>
</evidence>
<reference evidence="1" key="1">
    <citation type="journal article" date="2023" name="Plant J.">
        <title>The genome of the king protea, Protea cynaroides.</title>
        <authorList>
            <person name="Chang J."/>
            <person name="Duong T.A."/>
            <person name="Schoeman C."/>
            <person name="Ma X."/>
            <person name="Roodt D."/>
            <person name="Barker N."/>
            <person name="Li Z."/>
            <person name="Van de Peer Y."/>
            <person name="Mizrachi E."/>
        </authorList>
    </citation>
    <scope>NUCLEOTIDE SEQUENCE</scope>
    <source>
        <tissue evidence="1">Young leaves</tissue>
    </source>
</reference>
<dbReference type="AlphaFoldDB" id="A0A9Q0H1P0"/>
<organism evidence="1 2">
    <name type="scientific">Protea cynaroides</name>
    <dbReference type="NCBI Taxonomy" id="273540"/>
    <lineage>
        <taxon>Eukaryota</taxon>
        <taxon>Viridiplantae</taxon>
        <taxon>Streptophyta</taxon>
        <taxon>Embryophyta</taxon>
        <taxon>Tracheophyta</taxon>
        <taxon>Spermatophyta</taxon>
        <taxon>Magnoliopsida</taxon>
        <taxon>Proteales</taxon>
        <taxon>Proteaceae</taxon>
        <taxon>Protea</taxon>
    </lineage>
</organism>
<proteinExistence type="predicted"/>
<protein>
    <submittedName>
        <fullName evidence="1">Uncharacterized protein</fullName>
    </submittedName>
</protein>
<comment type="caution">
    <text evidence="1">The sequence shown here is derived from an EMBL/GenBank/DDBJ whole genome shotgun (WGS) entry which is preliminary data.</text>
</comment>
<dbReference type="OrthoDB" id="427777at2759"/>
<dbReference type="Proteomes" id="UP001141806">
    <property type="component" value="Unassembled WGS sequence"/>
</dbReference>
<dbReference type="EMBL" id="JAMYWD010000011">
    <property type="protein sequence ID" value="KAJ4957011.1"/>
    <property type="molecule type" value="Genomic_DNA"/>
</dbReference>
<evidence type="ECO:0000313" key="1">
    <source>
        <dbReference type="EMBL" id="KAJ4957011.1"/>
    </source>
</evidence>
<sequence length="104" mass="11734">MNEGIEPTSSSSSFMKEEIFVRARREPFEYGLIPILKLIFSDGTTTLGPLKEKFILRASETSSSSSALRIETAFLFYNRLQLVGNHLSLVELDKGISKSNSRFR</sequence>
<name>A0A9Q0H1P0_9MAGN</name>
<accession>A0A9Q0H1P0</accession>
<keyword evidence="2" id="KW-1185">Reference proteome</keyword>
<gene>
    <name evidence="1" type="ORF">NE237_013794</name>
</gene>